<evidence type="ECO:0008006" key="8">
    <source>
        <dbReference type="Google" id="ProtNLM"/>
    </source>
</evidence>
<gene>
    <name evidence="6" type="ORF">Vau01_003230</name>
</gene>
<keyword evidence="4" id="KW-0175">Coiled coil</keyword>
<feature type="compositionally biased region" description="Low complexity" evidence="5">
    <location>
        <begin position="666"/>
        <end position="704"/>
    </location>
</feature>
<feature type="compositionally biased region" description="Gly residues" evidence="5">
    <location>
        <begin position="705"/>
        <end position="715"/>
    </location>
</feature>
<name>A0A8J3YYC2_9ACTN</name>
<dbReference type="GO" id="GO:0140662">
    <property type="term" value="F:ATP-dependent protein folding chaperone"/>
    <property type="evidence" value="ECO:0007669"/>
    <property type="project" value="InterPro"/>
</dbReference>
<evidence type="ECO:0000256" key="3">
    <source>
        <dbReference type="ARBA" id="ARBA00023186"/>
    </source>
</evidence>
<dbReference type="PANTHER" id="PTHR42749">
    <property type="entry name" value="CELL SHAPE-DETERMINING PROTEIN MREB"/>
    <property type="match status" value="1"/>
</dbReference>
<organism evidence="6 7">
    <name type="scientific">Virgisporangium aurantiacum</name>
    <dbReference type="NCBI Taxonomy" id="175570"/>
    <lineage>
        <taxon>Bacteria</taxon>
        <taxon>Bacillati</taxon>
        <taxon>Actinomycetota</taxon>
        <taxon>Actinomycetes</taxon>
        <taxon>Micromonosporales</taxon>
        <taxon>Micromonosporaceae</taxon>
        <taxon>Virgisporangium</taxon>
    </lineage>
</organism>
<dbReference type="Pfam" id="PF00012">
    <property type="entry name" value="HSP70"/>
    <property type="match status" value="1"/>
</dbReference>
<dbReference type="PANTHER" id="PTHR42749:SF1">
    <property type="entry name" value="CELL SHAPE-DETERMINING PROTEIN MREB"/>
    <property type="match status" value="1"/>
</dbReference>
<feature type="compositionally biased region" description="Pro residues" evidence="5">
    <location>
        <begin position="541"/>
        <end position="556"/>
    </location>
</feature>
<feature type="region of interest" description="Disordered" evidence="5">
    <location>
        <begin position="415"/>
        <end position="768"/>
    </location>
</feature>
<comment type="caution">
    <text evidence="6">The sequence shown here is derived from an EMBL/GenBank/DDBJ whole genome shotgun (WGS) entry which is preliminary data.</text>
</comment>
<feature type="compositionally biased region" description="Pro residues" evidence="5">
    <location>
        <begin position="636"/>
        <end position="651"/>
    </location>
</feature>
<keyword evidence="7" id="KW-1185">Reference proteome</keyword>
<dbReference type="SUPFAM" id="SSF53067">
    <property type="entry name" value="Actin-like ATPase domain"/>
    <property type="match status" value="2"/>
</dbReference>
<protein>
    <recommendedName>
        <fullName evidence="8">Hsp70 protein</fullName>
    </recommendedName>
</protein>
<feature type="compositionally biased region" description="Acidic residues" evidence="5">
    <location>
        <begin position="608"/>
        <end position="623"/>
    </location>
</feature>
<accession>A0A8J3YYC2</accession>
<feature type="compositionally biased region" description="Basic and acidic residues" evidence="5">
    <location>
        <begin position="503"/>
        <end position="515"/>
    </location>
</feature>
<dbReference type="Gene3D" id="3.30.420.40">
    <property type="match status" value="2"/>
</dbReference>
<dbReference type="InterPro" id="IPR013126">
    <property type="entry name" value="Hsp_70_fam"/>
</dbReference>
<dbReference type="InterPro" id="IPR043129">
    <property type="entry name" value="ATPase_NBD"/>
</dbReference>
<feature type="compositionally biased region" description="Low complexity" evidence="5">
    <location>
        <begin position="415"/>
        <end position="462"/>
    </location>
</feature>
<evidence type="ECO:0000256" key="4">
    <source>
        <dbReference type="SAM" id="Coils"/>
    </source>
</evidence>
<dbReference type="Proteomes" id="UP000612585">
    <property type="component" value="Unassembled WGS sequence"/>
</dbReference>
<keyword evidence="1" id="KW-0547">Nucleotide-binding</keyword>
<evidence type="ECO:0000256" key="5">
    <source>
        <dbReference type="SAM" id="MobiDB-lite"/>
    </source>
</evidence>
<sequence length="954" mass="98476">MVVAGGFRLGVDFGTTNTVAVLATPTGTMRQLLVDGAPVLPSAVCLTRDRRLLVGRDALHAARSAPEGFDPNPKRRIAARSVRLGGVDVAVVDMIAAVLGRVVGEARRVAGGAIEGATLTYPAGWDRNRCGVLQAAASRAGLPSVTLVPEPVAAGWSFLNTPDVSVPVGSSIVVYDFGAGTFDASVVRRSPTGFEVLASDGLADTGGINIDAAIVGYLGTVYGPQDAASWQRLVEPGTPADLRSSILLWDDVRAGKEMLSRQPATLVHVPLFETDAPLGREQFNELARPILVRTVEATRAVIAQARVAPDGIAGLFLVGGSSRIPLAATLLHQQLGIPPTVIESPELAVAEGALRSLGAVRAARPNERVDLMRGGVGGPYAAPSGFQSGPAPAYAGQTGAYPAGPAYATGSYPSGPYSPGPTSGSPAYAAGPTSGAPTSGGPAYSPGPTYSPGPGYQSGPQQPATPPTAPPHRPAQPPAGPQPIWAQTGTVQPAAPPAPPRNEPSRRSEPPRAEPPRSGPSGGGRHAAPEEDRTAPLWPSSGPPASPPPPAGPARPLPGDEPTGMWRVPAEEAGARPSGDEPIPDQVPFEPPPLPDASRPLAPVPASTDDEDGDFDFPDEEFPEAAAGVIWAGNVPTPPPQAAAPAPPRQPTQPSQPRRTEPTPPAAGRAAPGRAEPAAPGTGRAAPGAPAAGRSGPSAPTAGRSGPGAPTGGPTGRATPPTASRATPAMPPAAPPPPATPPRVQNPVSGSSSRPAADPAAEQEELRRALSSVRTRIDVVEHHITKLTEALSTMRRRFVHGTFRDIEPMEPRAKRQFRTAKEMFTIAERHAGNGNWSLVRTAIADTRQALEEATAAVAEVTGRLATLEKLAEDPKGPVERAQFVVRDAQRLFQMLSPAVPAEYGQRLDALASRAQTAARAASVPRPNYWDLHNEVTAIRDETQATIVAMRAARG</sequence>
<dbReference type="GO" id="GO:0005524">
    <property type="term" value="F:ATP binding"/>
    <property type="evidence" value="ECO:0007669"/>
    <property type="project" value="UniProtKB-KW"/>
</dbReference>
<feature type="compositionally biased region" description="Pro residues" evidence="5">
    <location>
        <begin position="729"/>
        <end position="741"/>
    </location>
</feature>
<feature type="coiled-coil region" evidence="4">
    <location>
        <begin position="843"/>
        <end position="870"/>
    </location>
</feature>
<reference evidence="6" key="1">
    <citation type="submission" date="2021-01" db="EMBL/GenBank/DDBJ databases">
        <title>Whole genome shotgun sequence of Virgisporangium aurantiacum NBRC 16421.</title>
        <authorList>
            <person name="Komaki H."/>
            <person name="Tamura T."/>
        </authorList>
    </citation>
    <scope>NUCLEOTIDE SEQUENCE</scope>
    <source>
        <strain evidence="6">NBRC 16421</strain>
    </source>
</reference>
<dbReference type="Gene3D" id="3.90.640.10">
    <property type="entry name" value="Actin, Chain A, domain 4"/>
    <property type="match status" value="1"/>
</dbReference>
<keyword evidence="2" id="KW-0067">ATP-binding</keyword>
<keyword evidence="3" id="KW-0143">Chaperone</keyword>
<evidence type="ECO:0000256" key="2">
    <source>
        <dbReference type="ARBA" id="ARBA00022840"/>
    </source>
</evidence>
<proteinExistence type="predicted"/>
<evidence type="ECO:0000313" key="6">
    <source>
        <dbReference type="EMBL" id="GIJ52807.1"/>
    </source>
</evidence>
<feature type="compositionally biased region" description="Pro residues" evidence="5">
    <location>
        <begin position="463"/>
        <end position="481"/>
    </location>
</feature>
<feature type="compositionally biased region" description="Low complexity" evidence="5">
    <location>
        <begin position="716"/>
        <end position="728"/>
    </location>
</feature>
<dbReference type="AlphaFoldDB" id="A0A8J3YYC2"/>
<dbReference type="PRINTS" id="PR00301">
    <property type="entry name" value="HEATSHOCK70"/>
</dbReference>
<evidence type="ECO:0000256" key="1">
    <source>
        <dbReference type="ARBA" id="ARBA00022741"/>
    </source>
</evidence>
<dbReference type="EMBL" id="BOPG01000003">
    <property type="protein sequence ID" value="GIJ52807.1"/>
    <property type="molecule type" value="Genomic_DNA"/>
</dbReference>
<evidence type="ECO:0000313" key="7">
    <source>
        <dbReference type="Proteomes" id="UP000612585"/>
    </source>
</evidence>